<dbReference type="GO" id="GO:0005524">
    <property type="term" value="F:ATP binding"/>
    <property type="evidence" value="ECO:0007669"/>
    <property type="project" value="InterPro"/>
</dbReference>
<feature type="non-terminal residue" evidence="2">
    <location>
        <position position="1"/>
    </location>
</feature>
<accession>X1S664</accession>
<name>X1S664_9ZZZZ</name>
<dbReference type="PROSITE" id="PS50103">
    <property type="entry name" value="ZF_C3H1"/>
    <property type="match status" value="1"/>
</dbReference>
<dbReference type="Pfam" id="PF04851">
    <property type="entry name" value="ResIII"/>
    <property type="match status" value="1"/>
</dbReference>
<reference evidence="2" key="1">
    <citation type="journal article" date="2014" name="Front. Microbiol.">
        <title>High frequency of phylogenetically diverse reductive dehalogenase-homologous genes in deep subseafloor sedimentary metagenomes.</title>
        <authorList>
            <person name="Kawai M."/>
            <person name="Futagami T."/>
            <person name="Toyoda A."/>
            <person name="Takaki Y."/>
            <person name="Nishi S."/>
            <person name="Hori S."/>
            <person name="Arai W."/>
            <person name="Tsubouchi T."/>
            <person name="Morono Y."/>
            <person name="Uchiyama I."/>
            <person name="Ito T."/>
            <person name="Fujiyama A."/>
            <person name="Inagaki F."/>
            <person name="Takami H."/>
        </authorList>
    </citation>
    <scope>NUCLEOTIDE SEQUENCE</scope>
    <source>
        <strain evidence="2">Expedition CK06-06</strain>
    </source>
</reference>
<dbReference type="GO" id="GO:0016787">
    <property type="term" value="F:hydrolase activity"/>
    <property type="evidence" value="ECO:0007669"/>
    <property type="project" value="InterPro"/>
</dbReference>
<dbReference type="InterPro" id="IPR000571">
    <property type="entry name" value="Znf_CCCH"/>
</dbReference>
<proteinExistence type="predicted"/>
<dbReference type="InterPro" id="IPR006935">
    <property type="entry name" value="Helicase/UvrB_N"/>
</dbReference>
<dbReference type="GO" id="GO:0003677">
    <property type="term" value="F:DNA binding"/>
    <property type="evidence" value="ECO:0007669"/>
    <property type="project" value="InterPro"/>
</dbReference>
<feature type="non-terminal residue" evidence="2">
    <location>
        <position position="176"/>
    </location>
</feature>
<organism evidence="2">
    <name type="scientific">marine sediment metagenome</name>
    <dbReference type="NCBI Taxonomy" id="412755"/>
    <lineage>
        <taxon>unclassified sequences</taxon>
        <taxon>metagenomes</taxon>
        <taxon>ecological metagenomes</taxon>
    </lineage>
</organism>
<protein>
    <recommendedName>
        <fullName evidence="1">C3H1-type domain-containing protein</fullName>
    </recommendedName>
</protein>
<evidence type="ECO:0000259" key="1">
    <source>
        <dbReference type="PROSITE" id="PS50103"/>
    </source>
</evidence>
<evidence type="ECO:0000313" key="2">
    <source>
        <dbReference type="EMBL" id="GAI74601.1"/>
    </source>
</evidence>
<comment type="caution">
    <text evidence="2">The sequence shown here is derived from an EMBL/GenBank/DDBJ whole genome shotgun (WGS) entry which is preliminary data.</text>
</comment>
<dbReference type="AlphaFoldDB" id="X1S664"/>
<dbReference type="SUPFAM" id="SSF52540">
    <property type="entry name" value="P-loop containing nucleoside triphosphate hydrolases"/>
    <property type="match status" value="1"/>
</dbReference>
<dbReference type="InterPro" id="IPR027417">
    <property type="entry name" value="P-loop_NTPase"/>
</dbReference>
<gene>
    <name evidence="2" type="ORF">S12H4_24065</name>
</gene>
<dbReference type="EMBL" id="BARW01012950">
    <property type="protein sequence ID" value="GAI74601.1"/>
    <property type="molecule type" value="Genomic_DNA"/>
</dbReference>
<feature type="domain" description="C3H1-type" evidence="1">
    <location>
        <begin position="96"/>
        <end position="124"/>
    </location>
</feature>
<sequence length="176" mass="19995">DFGFDSQKFPSFREHQLETAQQVVTSEKPLFLLEAPTGSGKSLLALTAHSLMSKPRTAYLVSTKQLQDQIEQDFHIPVLKGRNNYPCLHFRDLFPDVTSEICKDYLAGEECEFEVDCPYLRDKRRALASPICVLNYPLFFSEANYVGGFSGLSYLVLDEVDKVEDHLMSFIEVSIT</sequence>
<dbReference type="GO" id="GO:0046872">
    <property type="term" value="F:metal ion binding"/>
    <property type="evidence" value="ECO:0007669"/>
    <property type="project" value="InterPro"/>
</dbReference>
<dbReference type="Gene3D" id="3.40.50.300">
    <property type="entry name" value="P-loop containing nucleotide triphosphate hydrolases"/>
    <property type="match status" value="1"/>
</dbReference>